<dbReference type="AlphaFoldDB" id="A0AAD5D4X4"/>
<accession>A0AAD5D4X4</accession>
<dbReference type="SUPFAM" id="SSF81383">
    <property type="entry name" value="F-box domain"/>
    <property type="match status" value="1"/>
</dbReference>
<dbReference type="Gene3D" id="3.80.10.10">
    <property type="entry name" value="Ribonuclease Inhibitor"/>
    <property type="match status" value="1"/>
</dbReference>
<dbReference type="SMART" id="SM00256">
    <property type="entry name" value="FBOX"/>
    <property type="match status" value="1"/>
</dbReference>
<dbReference type="InterPro" id="IPR006566">
    <property type="entry name" value="FBD"/>
</dbReference>
<dbReference type="InterPro" id="IPR055411">
    <property type="entry name" value="LRR_FXL15/At3g58940/PEG3-like"/>
</dbReference>
<dbReference type="PANTHER" id="PTHR31900">
    <property type="entry name" value="F-BOX/RNI SUPERFAMILY PROTEIN-RELATED"/>
    <property type="match status" value="1"/>
</dbReference>
<evidence type="ECO:0000313" key="2">
    <source>
        <dbReference type="EMBL" id="KAI7753434.1"/>
    </source>
</evidence>
<dbReference type="CDD" id="cd22160">
    <property type="entry name" value="F-box_AtFBL13-like"/>
    <property type="match status" value="1"/>
</dbReference>
<gene>
    <name evidence="2" type="ORF">M8C21_015567</name>
</gene>
<evidence type="ECO:0000313" key="3">
    <source>
        <dbReference type="Proteomes" id="UP001206925"/>
    </source>
</evidence>
<dbReference type="InterPro" id="IPR053781">
    <property type="entry name" value="F-box_AtFBL13-like"/>
</dbReference>
<reference evidence="2" key="1">
    <citation type="submission" date="2022-06" db="EMBL/GenBank/DDBJ databases">
        <title>Uncovering the hologenomic basis of an extraordinary plant invasion.</title>
        <authorList>
            <person name="Bieker V.C."/>
            <person name="Martin M.D."/>
            <person name="Gilbert T."/>
            <person name="Hodgins K."/>
            <person name="Battlay P."/>
            <person name="Petersen B."/>
            <person name="Wilson J."/>
        </authorList>
    </citation>
    <scope>NUCLEOTIDE SEQUENCE</scope>
    <source>
        <strain evidence="2">AA19_3_7</strain>
        <tissue evidence="2">Leaf</tissue>
    </source>
</reference>
<dbReference type="EMBL" id="JAMZMK010005437">
    <property type="protein sequence ID" value="KAI7753434.1"/>
    <property type="molecule type" value="Genomic_DNA"/>
</dbReference>
<evidence type="ECO:0000259" key="1">
    <source>
        <dbReference type="PROSITE" id="PS50181"/>
    </source>
</evidence>
<comment type="caution">
    <text evidence="2">The sequence shown here is derived from an EMBL/GenBank/DDBJ whole genome shotgun (WGS) entry which is preliminary data.</text>
</comment>
<dbReference type="InterPro" id="IPR001810">
    <property type="entry name" value="F-box_dom"/>
</dbReference>
<dbReference type="PROSITE" id="PS50181">
    <property type="entry name" value="FBOX"/>
    <property type="match status" value="1"/>
</dbReference>
<name>A0AAD5D4X4_AMBAR</name>
<dbReference type="Proteomes" id="UP001206925">
    <property type="component" value="Unassembled WGS sequence"/>
</dbReference>
<dbReference type="InterPro" id="IPR036047">
    <property type="entry name" value="F-box-like_dom_sf"/>
</dbReference>
<dbReference type="SUPFAM" id="SSF52047">
    <property type="entry name" value="RNI-like"/>
    <property type="match status" value="1"/>
</dbReference>
<keyword evidence="3" id="KW-1185">Reference proteome</keyword>
<sequence>MSSIGQTRYVIQDTGQDSVDDISQLPDCILHHILSFIPTKDVVKTAILSKRWNNVWTSVSNLDFDDALLYANETENRYPPEETCFINFVERVLSLRDASNIKKFRLSCRVFFNAPCIHSWIASAVMHNVQKLDICLFVDDPFVLPSSVFCSQTLTSLKVEMNCVLEFPAIIHLPYLKSLHLSLVTFANDGSTQKLFSGCPVLEELTLLDCEWLNLKDITIASSTLKRLTIDDLPYFGPPDGPKDCKIKIFTSNLVYLKYTGYPSNDIFVCDVSSLVKAYISVPVPHKKQKEVASHVVNLLKGLSNMLVDLPVFKNLTRLDLTMEFRKSTIEALMKFLKCCPNLQSLFFSEGFNHDVCLVENDLVWSSLPKCISSRLKMLTFKNFHGNDAEICFLKCVLQHASVLKKMNILCCQNVFGDPNRLYEVKKALQAVSKGSNWLYFFLKMAAMVPVFDFLAYLSTAVCDEVPIFKFRPVYLSIC</sequence>
<dbReference type="Pfam" id="PF00646">
    <property type="entry name" value="F-box"/>
    <property type="match status" value="1"/>
</dbReference>
<organism evidence="2 3">
    <name type="scientific">Ambrosia artemisiifolia</name>
    <name type="common">Common ragweed</name>
    <dbReference type="NCBI Taxonomy" id="4212"/>
    <lineage>
        <taxon>Eukaryota</taxon>
        <taxon>Viridiplantae</taxon>
        <taxon>Streptophyta</taxon>
        <taxon>Embryophyta</taxon>
        <taxon>Tracheophyta</taxon>
        <taxon>Spermatophyta</taxon>
        <taxon>Magnoliopsida</taxon>
        <taxon>eudicotyledons</taxon>
        <taxon>Gunneridae</taxon>
        <taxon>Pentapetalae</taxon>
        <taxon>asterids</taxon>
        <taxon>campanulids</taxon>
        <taxon>Asterales</taxon>
        <taxon>Asteraceae</taxon>
        <taxon>Asteroideae</taxon>
        <taxon>Heliantheae alliance</taxon>
        <taxon>Heliantheae</taxon>
        <taxon>Ambrosia</taxon>
    </lineage>
</organism>
<dbReference type="PANTHER" id="PTHR31900:SF30">
    <property type="entry name" value="SUPERFAMILY PROTEIN, PUTATIVE-RELATED"/>
    <property type="match status" value="1"/>
</dbReference>
<dbReference type="Pfam" id="PF24758">
    <property type="entry name" value="LRR_At5g56370"/>
    <property type="match status" value="1"/>
</dbReference>
<dbReference type="Gene3D" id="1.20.1280.50">
    <property type="match status" value="1"/>
</dbReference>
<dbReference type="Pfam" id="PF08387">
    <property type="entry name" value="FBD"/>
    <property type="match status" value="1"/>
</dbReference>
<protein>
    <recommendedName>
        <fullName evidence="1">F-box domain-containing protein</fullName>
    </recommendedName>
</protein>
<dbReference type="InterPro" id="IPR032675">
    <property type="entry name" value="LRR_dom_sf"/>
</dbReference>
<proteinExistence type="predicted"/>
<feature type="domain" description="F-box" evidence="1">
    <location>
        <begin position="19"/>
        <end position="67"/>
    </location>
</feature>
<dbReference type="InterPro" id="IPR050232">
    <property type="entry name" value="FBL13/AtMIF1-like"/>
</dbReference>